<protein>
    <submittedName>
        <fullName evidence="1">Uncharacterized protein</fullName>
    </submittedName>
</protein>
<organism evidence="1 2">
    <name type="scientific">Symbiodinium microadriaticum</name>
    <name type="common">Dinoflagellate</name>
    <name type="synonym">Zooxanthella microadriatica</name>
    <dbReference type="NCBI Taxonomy" id="2951"/>
    <lineage>
        <taxon>Eukaryota</taxon>
        <taxon>Sar</taxon>
        <taxon>Alveolata</taxon>
        <taxon>Dinophyceae</taxon>
        <taxon>Suessiales</taxon>
        <taxon>Symbiodiniaceae</taxon>
        <taxon>Symbiodinium</taxon>
    </lineage>
</organism>
<gene>
    <name evidence="1" type="ORF">AK812_SmicGene9289</name>
</gene>
<name>A0A1Q9EIW4_SYMMI</name>
<sequence>MVEPGSSEESLTGQRTVSLGLWPHLAPVRLRREEQARGSEDWAFVLLTYSSRLEKLLRVAITRYKLVGVLRSSAGAPSTSSIVWVRKLIQNDCKCQYLEREESLTRLGHACLDARLAHHRWQRLEIEGRRPFVALRKMVRGWEVRLFLAGVFLQVCCQFLPAACRQTAHSRILGQFRLCIMSRRMVYFVRIFFEKLTNPRLKWFAALVKFKGKEFEPTGNVFQVEGALSNLAPLNRWPQCVSVFMSGLHAGDVR</sequence>
<dbReference type="Proteomes" id="UP000186817">
    <property type="component" value="Unassembled WGS sequence"/>
</dbReference>
<reference evidence="1 2" key="1">
    <citation type="submission" date="2016-02" db="EMBL/GenBank/DDBJ databases">
        <title>Genome analysis of coral dinoflagellate symbionts highlights evolutionary adaptations to a symbiotic lifestyle.</title>
        <authorList>
            <person name="Aranda M."/>
            <person name="Li Y."/>
            <person name="Liew Y.J."/>
            <person name="Baumgarten S."/>
            <person name="Simakov O."/>
            <person name="Wilson M."/>
            <person name="Piel J."/>
            <person name="Ashoor H."/>
            <person name="Bougouffa S."/>
            <person name="Bajic V.B."/>
            <person name="Ryu T."/>
            <person name="Ravasi T."/>
            <person name="Bayer T."/>
            <person name="Micklem G."/>
            <person name="Kim H."/>
            <person name="Bhak J."/>
            <person name="Lajeunesse T.C."/>
            <person name="Voolstra C.R."/>
        </authorList>
    </citation>
    <scope>NUCLEOTIDE SEQUENCE [LARGE SCALE GENOMIC DNA]</scope>
    <source>
        <strain evidence="1 2">CCMP2467</strain>
    </source>
</reference>
<evidence type="ECO:0000313" key="1">
    <source>
        <dbReference type="EMBL" id="OLQ07337.1"/>
    </source>
</evidence>
<dbReference type="AlphaFoldDB" id="A0A1Q9EIW4"/>
<accession>A0A1Q9EIW4</accession>
<comment type="caution">
    <text evidence="1">The sequence shown here is derived from an EMBL/GenBank/DDBJ whole genome shotgun (WGS) entry which is preliminary data.</text>
</comment>
<keyword evidence="2" id="KW-1185">Reference proteome</keyword>
<dbReference type="EMBL" id="LSRX01000141">
    <property type="protein sequence ID" value="OLQ07337.1"/>
    <property type="molecule type" value="Genomic_DNA"/>
</dbReference>
<proteinExistence type="predicted"/>
<evidence type="ECO:0000313" key="2">
    <source>
        <dbReference type="Proteomes" id="UP000186817"/>
    </source>
</evidence>